<dbReference type="SUPFAM" id="SSF46894">
    <property type="entry name" value="C-terminal effector domain of the bipartite response regulators"/>
    <property type="match status" value="1"/>
</dbReference>
<comment type="caution">
    <text evidence="4">Lacks conserved residue(s) required for the propagation of feature annotation.</text>
</comment>
<protein>
    <recommendedName>
        <fullName evidence="9">PAS domain S-box-containing protein</fullName>
    </recommendedName>
</protein>
<dbReference type="InterPro" id="IPR011006">
    <property type="entry name" value="CheY-like_superfamily"/>
</dbReference>
<evidence type="ECO:0000313" key="7">
    <source>
        <dbReference type="EMBL" id="CAD6532976.1"/>
    </source>
</evidence>
<evidence type="ECO:0008006" key="9">
    <source>
        <dbReference type="Google" id="ProtNLM"/>
    </source>
</evidence>
<dbReference type="Proteomes" id="UP000656319">
    <property type="component" value="Unassembled WGS sequence"/>
</dbReference>
<dbReference type="Pfam" id="PF08448">
    <property type="entry name" value="PAS_4"/>
    <property type="match status" value="1"/>
</dbReference>
<gene>
    <name evidence="7" type="ORF">LMG27952_02683</name>
</gene>
<dbReference type="NCBIfam" id="TIGR00229">
    <property type="entry name" value="sensory_box"/>
    <property type="match status" value="1"/>
</dbReference>
<dbReference type="InterPro" id="IPR000792">
    <property type="entry name" value="Tscrpt_reg_LuxR_C"/>
</dbReference>
<dbReference type="PROSITE" id="PS00622">
    <property type="entry name" value="HTH_LUXR_1"/>
    <property type="match status" value="1"/>
</dbReference>
<keyword evidence="8" id="KW-1185">Reference proteome</keyword>
<dbReference type="InterPro" id="IPR036890">
    <property type="entry name" value="HATPase_C_sf"/>
</dbReference>
<dbReference type="Gene3D" id="3.30.450.20">
    <property type="entry name" value="PAS domain"/>
    <property type="match status" value="1"/>
</dbReference>
<dbReference type="RefSeq" id="WP_201696416.1">
    <property type="nucleotide sequence ID" value="NZ_CAJHCQ010000006.1"/>
</dbReference>
<dbReference type="InterPro" id="IPR013656">
    <property type="entry name" value="PAS_4"/>
</dbReference>
<dbReference type="InterPro" id="IPR000014">
    <property type="entry name" value="PAS"/>
</dbReference>
<accession>A0ABN7HRG2</accession>
<dbReference type="PROSITE" id="PS50043">
    <property type="entry name" value="HTH_LUXR_2"/>
    <property type="match status" value="1"/>
</dbReference>
<dbReference type="InterPro" id="IPR001789">
    <property type="entry name" value="Sig_transdc_resp-reg_receiver"/>
</dbReference>
<evidence type="ECO:0000256" key="3">
    <source>
        <dbReference type="ARBA" id="ARBA00023163"/>
    </source>
</evidence>
<keyword evidence="2" id="KW-0238">DNA-binding</keyword>
<dbReference type="Gene3D" id="3.40.50.2300">
    <property type="match status" value="1"/>
</dbReference>
<evidence type="ECO:0000259" key="6">
    <source>
        <dbReference type="PROSITE" id="PS50110"/>
    </source>
</evidence>
<dbReference type="EMBL" id="CAJHCQ010000006">
    <property type="protein sequence ID" value="CAD6532976.1"/>
    <property type="molecule type" value="Genomic_DNA"/>
</dbReference>
<dbReference type="SUPFAM" id="SSF52172">
    <property type="entry name" value="CheY-like"/>
    <property type="match status" value="1"/>
</dbReference>
<name>A0ABN7HRG2_9BURK</name>
<dbReference type="PANTHER" id="PTHR44688">
    <property type="entry name" value="DNA-BINDING TRANSCRIPTIONAL ACTIVATOR DEVR_DOSR"/>
    <property type="match status" value="1"/>
</dbReference>
<keyword evidence="1" id="KW-0805">Transcription regulation</keyword>
<proteinExistence type="predicted"/>
<reference evidence="7 8" key="1">
    <citation type="submission" date="2020-10" db="EMBL/GenBank/DDBJ databases">
        <authorList>
            <person name="Peeters C."/>
        </authorList>
    </citation>
    <scope>NUCLEOTIDE SEQUENCE [LARGE SCALE GENOMIC DNA]</scope>
    <source>
        <strain evidence="7 8">LMG 27952</strain>
    </source>
</reference>
<dbReference type="PROSITE" id="PS50110">
    <property type="entry name" value="RESPONSE_REGULATORY"/>
    <property type="match status" value="1"/>
</dbReference>
<dbReference type="CDD" id="cd06170">
    <property type="entry name" value="LuxR_C_like"/>
    <property type="match status" value="1"/>
</dbReference>
<evidence type="ECO:0000259" key="5">
    <source>
        <dbReference type="PROSITE" id="PS50043"/>
    </source>
</evidence>
<feature type="domain" description="Response regulatory" evidence="6">
    <location>
        <begin position="3"/>
        <end position="118"/>
    </location>
</feature>
<dbReference type="InterPro" id="IPR016032">
    <property type="entry name" value="Sig_transdc_resp-reg_C-effctor"/>
</dbReference>
<organism evidence="7 8">
    <name type="scientific">Paraburkholderia hiiakae</name>
    <dbReference type="NCBI Taxonomy" id="1081782"/>
    <lineage>
        <taxon>Bacteria</taxon>
        <taxon>Pseudomonadati</taxon>
        <taxon>Pseudomonadota</taxon>
        <taxon>Betaproteobacteria</taxon>
        <taxon>Burkholderiales</taxon>
        <taxon>Burkholderiaceae</taxon>
        <taxon>Paraburkholderia</taxon>
    </lineage>
</organism>
<dbReference type="Pfam" id="PF00196">
    <property type="entry name" value="GerE"/>
    <property type="match status" value="1"/>
</dbReference>
<dbReference type="PANTHER" id="PTHR44688:SF16">
    <property type="entry name" value="DNA-BINDING TRANSCRIPTIONAL ACTIVATOR DEVR_DOSR"/>
    <property type="match status" value="1"/>
</dbReference>
<keyword evidence="3" id="KW-0804">Transcription</keyword>
<evidence type="ECO:0000256" key="4">
    <source>
        <dbReference type="PROSITE-ProRule" id="PRU00169"/>
    </source>
</evidence>
<feature type="domain" description="HTH luxR-type" evidence="5">
    <location>
        <begin position="140"/>
        <end position="205"/>
    </location>
</feature>
<evidence type="ECO:0000256" key="1">
    <source>
        <dbReference type="ARBA" id="ARBA00023015"/>
    </source>
</evidence>
<dbReference type="InterPro" id="IPR035965">
    <property type="entry name" value="PAS-like_dom_sf"/>
</dbReference>
<dbReference type="PRINTS" id="PR00038">
    <property type="entry name" value="HTHLUXR"/>
</dbReference>
<dbReference type="Gene3D" id="3.30.565.10">
    <property type="entry name" value="Histidine kinase-like ATPase, C-terminal domain"/>
    <property type="match status" value="1"/>
</dbReference>
<sequence length="579" mass="63736">MARIIVASGRPLELNALADMVRATGHEVVGEADTGRKALLFIRDLKPELVIISTDLPMFNAPDFMRRIGALTPKVRTLLYGDAGASLLVQGGFDTGMDGFVGRQESVENLRRAVTAILTGHRYFPHRENPEPMRRKPENVSSPLAVLTEREMTVMAYLARGMGNNKIAEELALSHKTVSAHRSRLMKKLDVGSIIDLAELARRYGLIDVREGSGSDTVHPANLSERESRLLRNLLDGTPIPLHLRDTEGRLMSCNQAFLDLHHITLEAAIGTRLHDLTTIDAATARELEERYSGYVAAGRPVTADRRWTRNGKEISTHFWLTPYRNERGELLGMVCGTIDLTGREELSSLLSLQRDSAEALASSIGHLLEALSDELTTISAHLRTLNREFRIKLGADNDGLDKQTEFAVERAERIAHAVHDLRALQDGSLVLIYAKVSPSAVVRDVLDAVQPAALARHCALTLSSSVDADAPVQLDMERFSKALYLLIVRQLVPCSGGKIDVAVDVRDSTPGSRRLTLEIRQAHTEGSPVRLEAIHEAGAQLAWLLCRRYVEFMRGSLTMDDSKHGGTRVTMSLLVSAA</sequence>
<comment type="caution">
    <text evidence="7">The sequence shown here is derived from an EMBL/GenBank/DDBJ whole genome shotgun (WGS) entry which is preliminary data.</text>
</comment>
<dbReference type="CDD" id="cd00130">
    <property type="entry name" value="PAS"/>
    <property type="match status" value="1"/>
</dbReference>
<dbReference type="SMART" id="SM00421">
    <property type="entry name" value="HTH_LUXR"/>
    <property type="match status" value="1"/>
</dbReference>
<evidence type="ECO:0000313" key="8">
    <source>
        <dbReference type="Proteomes" id="UP000656319"/>
    </source>
</evidence>
<dbReference type="SUPFAM" id="SSF55785">
    <property type="entry name" value="PYP-like sensor domain (PAS domain)"/>
    <property type="match status" value="1"/>
</dbReference>
<evidence type="ECO:0000256" key="2">
    <source>
        <dbReference type="ARBA" id="ARBA00023125"/>
    </source>
</evidence>